<dbReference type="EMBL" id="MRZV01000532">
    <property type="protein sequence ID" value="PIK48269.1"/>
    <property type="molecule type" value="Genomic_DNA"/>
</dbReference>
<comment type="caution">
    <text evidence="2">The sequence shown here is derived from an EMBL/GenBank/DDBJ whole genome shotgun (WGS) entry which is preliminary data.</text>
</comment>
<evidence type="ECO:0000313" key="2">
    <source>
        <dbReference type="EMBL" id="PIK48269.1"/>
    </source>
</evidence>
<evidence type="ECO:0000313" key="3">
    <source>
        <dbReference type="Proteomes" id="UP000230750"/>
    </source>
</evidence>
<sequence>MAGHTEGGSSSFVESLQPDYQCTDESPTTLIHPSSVPLAMEVSELMNITNWQATLDQDGHISDKWEDTLGEPDDTCDASPLEDDEESETESRSGSSYIYRGHWMTVETSLLLILTFATTHSITDVQLSDMLALISLHCMETHSALGSLYKFKNYFEKADSPVQEYYTVGPVLALLKMARPTYCNICRMTIDFEKNKSSM</sequence>
<feature type="compositionally biased region" description="Acidic residues" evidence="1">
    <location>
        <begin position="68"/>
        <end position="88"/>
    </location>
</feature>
<reference evidence="2 3" key="1">
    <citation type="journal article" date="2017" name="PLoS Biol.">
        <title>The sea cucumber genome provides insights into morphological evolution and visceral regeneration.</title>
        <authorList>
            <person name="Zhang X."/>
            <person name="Sun L."/>
            <person name="Yuan J."/>
            <person name="Sun Y."/>
            <person name="Gao Y."/>
            <person name="Zhang L."/>
            <person name="Li S."/>
            <person name="Dai H."/>
            <person name="Hamel J.F."/>
            <person name="Liu C."/>
            <person name="Yu Y."/>
            <person name="Liu S."/>
            <person name="Lin W."/>
            <person name="Guo K."/>
            <person name="Jin S."/>
            <person name="Xu P."/>
            <person name="Storey K.B."/>
            <person name="Huan P."/>
            <person name="Zhang T."/>
            <person name="Zhou Y."/>
            <person name="Zhang J."/>
            <person name="Lin C."/>
            <person name="Li X."/>
            <person name="Xing L."/>
            <person name="Huo D."/>
            <person name="Sun M."/>
            <person name="Wang L."/>
            <person name="Mercier A."/>
            <person name="Li F."/>
            <person name="Yang H."/>
            <person name="Xiang J."/>
        </authorList>
    </citation>
    <scope>NUCLEOTIDE SEQUENCE [LARGE SCALE GENOMIC DNA]</scope>
    <source>
        <strain evidence="2">Shaxun</strain>
        <tissue evidence="2">Muscle</tissue>
    </source>
</reference>
<proteinExistence type="predicted"/>
<feature type="region of interest" description="Disordered" evidence="1">
    <location>
        <begin position="62"/>
        <end position="93"/>
    </location>
</feature>
<protein>
    <submittedName>
        <fullName evidence="2">Uncharacterized protein</fullName>
    </submittedName>
</protein>
<dbReference type="AlphaFoldDB" id="A0A2G8KJT0"/>
<evidence type="ECO:0000256" key="1">
    <source>
        <dbReference type="SAM" id="MobiDB-lite"/>
    </source>
</evidence>
<accession>A0A2G8KJT0</accession>
<keyword evidence="3" id="KW-1185">Reference proteome</keyword>
<name>A0A2G8KJT0_STIJA</name>
<gene>
    <name evidence="2" type="ORF">BSL78_14873</name>
</gene>
<dbReference type="OrthoDB" id="5990216at2759"/>
<dbReference type="Proteomes" id="UP000230750">
    <property type="component" value="Unassembled WGS sequence"/>
</dbReference>
<organism evidence="2 3">
    <name type="scientific">Stichopus japonicus</name>
    <name type="common">Sea cucumber</name>
    <dbReference type="NCBI Taxonomy" id="307972"/>
    <lineage>
        <taxon>Eukaryota</taxon>
        <taxon>Metazoa</taxon>
        <taxon>Echinodermata</taxon>
        <taxon>Eleutherozoa</taxon>
        <taxon>Echinozoa</taxon>
        <taxon>Holothuroidea</taxon>
        <taxon>Aspidochirotacea</taxon>
        <taxon>Aspidochirotida</taxon>
        <taxon>Stichopodidae</taxon>
        <taxon>Apostichopus</taxon>
    </lineage>
</organism>